<name>A0ABP0J3H1_9DINO</name>
<dbReference type="EMBL" id="CAXAMN010004391">
    <property type="protein sequence ID" value="CAK9008902.1"/>
    <property type="molecule type" value="Genomic_DNA"/>
</dbReference>
<evidence type="ECO:0000313" key="1">
    <source>
        <dbReference type="EMBL" id="CAK9008902.1"/>
    </source>
</evidence>
<evidence type="ECO:0000313" key="2">
    <source>
        <dbReference type="Proteomes" id="UP001642484"/>
    </source>
</evidence>
<proteinExistence type="predicted"/>
<accession>A0ABP0J3H1</accession>
<protein>
    <submittedName>
        <fullName evidence="1">Uncharacterized protein</fullName>
    </submittedName>
</protein>
<sequence length="232" mass="25184">MLHLSKLASGSGDSAAQVAFAQSDETVLRAALTEELGLDVPLSRDSQGNFRVDLSGFEGGESTTVRKALERSFEVVEVPVASSGAKVASQTCGVHEGMLVLKTPRWFASRAAARSYLQSYVPAGAKLQLVVPLRDGIRFDVRCTAEEWKAFTAEVSVVGALRSVEAGEKEREVAVPLRPREAEAVQGDMRCDEECLCMVVWMSSQLLDRCGRRRAVGLGCGRSAEELMRMEE</sequence>
<gene>
    <name evidence="1" type="ORF">CCMP2556_LOCUS9428</name>
</gene>
<dbReference type="Proteomes" id="UP001642484">
    <property type="component" value="Unassembled WGS sequence"/>
</dbReference>
<comment type="caution">
    <text evidence="1">The sequence shown here is derived from an EMBL/GenBank/DDBJ whole genome shotgun (WGS) entry which is preliminary data.</text>
</comment>
<organism evidence="1 2">
    <name type="scientific">Durusdinium trenchii</name>
    <dbReference type="NCBI Taxonomy" id="1381693"/>
    <lineage>
        <taxon>Eukaryota</taxon>
        <taxon>Sar</taxon>
        <taxon>Alveolata</taxon>
        <taxon>Dinophyceae</taxon>
        <taxon>Suessiales</taxon>
        <taxon>Symbiodiniaceae</taxon>
        <taxon>Durusdinium</taxon>
    </lineage>
</organism>
<reference evidence="1 2" key="1">
    <citation type="submission" date="2024-02" db="EMBL/GenBank/DDBJ databases">
        <authorList>
            <person name="Chen Y."/>
            <person name="Shah S."/>
            <person name="Dougan E. K."/>
            <person name="Thang M."/>
            <person name="Chan C."/>
        </authorList>
    </citation>
    <scope>NUCLEOTIDE SEQUENCE [LARGE SCALE GENOMIC DNA]</scope>
</reference>
<keyword evidence="2" id="KW-1185">Reference proteome</keyword>